<evidence type="ECO:0000313" key="1">
    <source>
        <dbReference type="EMBL" id="PHV71101.1"/>
    </source>
</evidence>
<accession>A0AC61DD11</accession>
<dbReference type="Proteomes" id="UP000224460">
    <property type="component" value="Unassembled WGS sequence"/>
</dbReference>
<protein>
    <submittedName>
        <fullName evidence="1">DNA-protecting protein DprA</fullName>
    </submittedName>
</protein>
<comment type="caution">
    <text evidence="1">The sequence shown here is derived from an EMBL/GenBank/DDBJ whole genome shotgun (WGS) entry which is preliminary data.</text>
</comment>
<name>A0AC61DD11_9FIRM</name>
<keyword evidence="2" id="KW-1185">Reference proteome</keyword>
<gene>
    <name evidence="1" type="primary">dprA</name>
    <name evidence="1" type="ORF">CS063_07155</name>
</gene>
<dbReference type="EMBL" id="PEDL01000005">
    <property type="protein sequence ID" value="PHV71101.1"/>
    <property type="molecule type" value="Genomic_DNA"/>
</dbReference>
<proteinExistence type="predicted"/>
<sequence length="364" mass="41244">MDTVYNIWLQQTPLVARQKQELLTYFGEAKKVYEASYEAYFEAHLEKRCIEKLLLAKKRLNEAEKIKNYCEKEGIYILDKTHPEYPFYLKQIVDSPIVLFIKGQLASLQKPLFAIVGSRKCSEYGYEMAYQLASNLAQTGITIVSGMALGIDEAAHKGALRNGDSIAVLGTGVDCCYPKKNYGIYKEMCQKGCLVTEYEPGIEPLPFHFPLRNRIISGMTMGVLVVEADIRSGSLITANLALEYNREVFAVPGNITSSLSSGTNELIKHGAKCVTCIEDILEELPIDFLNTFEENKKNSSVNPYYKLAQHETIVYAYVSWNPICLEELLLNTRLPYMNLLECLVGLETRELIKRLPGERYVRIK</sequence>
<reference evidence="1" key="1">
    <citation type="submission" date="2017-10" db="EMBL/GenBank/DDBJ databases">
        <title>Genome sequence of cellulolytic Lachnospiraceae bacterium XHS1971 isolated from hotspring sediment.</title>
        <authorList>
            <person name="Vasudevan G."/>
            <person name="Joshi A.J."/>
            <person name="Hivarkar S."/>
            <person name="Lanjekar V.B."/>
            <person name="Dhakephalkar P.K."/>
            <person name="Dagar S."/>
        </authorList>
    </citation>
    <scope>NUCLEOTIDE SEQUENCE</scope>
    <source>
        <strain evidence="1">XHS1971</strain>
    </source>
</reference>
<evidence type="ECO:0000313" key="2">
    <source>
        <dbReference type="Proteomes" id="UP000224460"/>
    </source>
</evidence>
<organism evidence="1 2">
    <name type="scientific">Sporanaerobium hydrogeniformans</name>
    <dbReference type="NCBI Taxonomy" id="3072179"/>
    <lineage>
        <taxon>Bacteria</taxon>
        <taxon>Bacillati</taxon>
        <taxon>Bacillota</taxon>
        <taxon>Clostridia</taxon>
        <taxon>Lachnospirales</taxon>
        <taxon>Lachnospiraceae</taxon>
        <taxon>Sporanaerobium</taxon>
    </lineage>
</organism>